<dbReference type="Gene3D" id="3.30.1360.120">
    <property type="entry name" value="Probable tRNA modification gtpase trme, domain 1"/>
    <property type="match status" value="1"/>
</dbReference>
<reference evidence="5 6" key="1">
    <citation type="submission" date="2018-09" db="EMBL/GenBank/DDBJ databases">
        <title>The draft genome of Acinetobacter sp. strains.</title>
        <authorList>
            <person name="Qin J."/>
            <person name="Feng Y."/>
            <person name="Zong Z."/>
        </authorList>
    </citation>
    <scope>NUCLEOTIDE SEQUENCE [LARGE SCALE GENOMIC DNA]</scope>
    <source>
        <strain evidence="5 6">WCHAc060005</strain>
    </source>
</reference>
<dbReference type="SUPFAM" id="SSF103025">
    <property type="entry name" value="Folate-binding domain"/>
    <property type="match status" value="1"/>
</dbReference>
<keyword evidence="1" id="KW-0808">Transferase</keyword>
<dbReference type="Pfam" id="PF09347">
    <property type="entry name" value="DUF1989"/>
    <property type="match status" value="1"/>
</dbReference>
<dbReference type="InterPro" id="IPR018959">
    <property type="entry name" value="DUF1989"/>
</dbReference>
<dbReference type="Pfam" id="PF01571">
    <property type="entry name" value="GCV_T"/>
    <property type="match status" value="1"/>
</dbReference>
<evidence type="ECO:0000259" key="4">
    <source>
        <dbReference type="Pfam" id="PF09347"/>
    </source>
</evidence>
<evidence type="ECO:0000256" key="1">
    <source>
        <dbReference type="ARBA" id="ARBA00022576"/>
    </source>
</evidence>
<feature type="domain" description="GCVT N-terminal" evidence="2">
    <location>
        <begin position="415"/>
        <end position="677"/>
    </location>
</feature>
<sequence length="787" mass="88463">MGTLTLPLENTHSENTLEDYIHLQSLIHNLHLRCDAQNIQLFHLEIDDQIQLELDEHQSIELLIFNTEHKLQPELLSQNLTSGQQGLFFNNASNTRAQLAQQTSSSLQLKRQLAQYGIDEDDLRNTLTLAQYGTHLFRATATLNILVMNTGVDMDITQQHCIVEIPITILKAQPLKHYLPDPLAKPVQEILIPRASARTYNVKAGQWIQIIDLSGKQCSDFLAFDEQALNNGQELGLDAAATRTILGHSMPSPGLHSKFYGADSTVLAEIVQDTVGRHDMFLNACSPKFYNDSGYFGHISCSENFNQVLKPYGIASRSTWPAINFFYNTFAEPCGEIRMAEPWSKPGDYVLLRAKRDLLCASSACPDDIDPSNGWVPTDIFVRIYDEFENFPRSQHYRLDPEEQPRMTQSSGFFNRIKSLTSKISEYHGYWIANEYDGWGAKAEYLACRERVAMIDLSALRKFEITGPDAEAFMQYALTRNIRKLAVGEIAYSASCLDTGGMVDDGTIFRMGENNFRWVCGDEYSGTWLKQLAHQFGYKVSIRNSSPHIDNVAIQGPNSRALLQQLIWTPEHQPTIEKLAWFHFTLAKLGGPEGIPLMVSRTGYTGELGYEVWCHPDHAQSVWDAIWQAGQQYEIAPLGFDALDMLRIEAGLIFAQHEFSAETNPYEAGIGFTVAMKTKEENFMGKEAMQKQAPESRQKLMGLILEGNETAQHGDPIYVGRFPVGVVTSASNSPLLCKQIALCRLSPPYTAIGTEIEVGQLDGLKKRLKAKVVSLPFYDPERTRVRS</sequence>
<comment type="caution">
    <text evidence="5">The sequence shown here is derived from an EMBL/GenBank/DDBJ whole genome shotgun (WGS) entry which is preliminary data.</text>
</comment>
<accession>A0ABX9TRB5</accession>
<evidence type="ECO:0000259" key="2">
    <source>
        <dbReference type="Pfam" id="PF01571"/>
    </source>
</evidence>
<keyword evidence="1" id="KW-0032">Aminotransferase</keyword>
<evidence type="ECO:0000313" key="5">
    <source>
        <dbReference type="EMBL" id="RLL17539.1"/>
    </source>
</evidence>
<dbReference type="Pfam" id="PF08669">
    <property type="entry name" value="GCV_T_C"/>
    <property type="match status" value="1"/>
</dbReference>
<protein>
    <submittedName>
        <fullName evidence="5">DUF1989 domain-containing protein</fullName>
    </submittedName>
</protein>
<name>A0ABX9TRB5_9GAMM</name>
<proteinExistence type="predicted"/>
<dbReference type="PANTHER" id="PTHR43757:SF2">
    <property type="entry name" value="AMINOMETHYLTRANSFERASE, MITOCHONDRIAL"/>
    <property type="match status" value="1"/>
</dbReference>
<dbReference type="InterPro" id="IPR006222">
    <property type="entry name" value="GCVT_N"/>
</dbReference>
<feature type="domain" description="Aminomethyltransferase C-terminal" evidence="3">
    <location>
        <begin position="699"/>
        <end position="779"/>
    </location>
</feature>
<evidence type="ECO:0000313" key="6">
    <source>
        <dbReference type="Proteomes" id="UP000280271"/>
    </source>
</evidence>
<dbReference type="EMBL" id="RCHC01000031">
    <property type="protein sequence ID" value="RLL17539.1"/>
    <property type="molecule type" value="Genomic_DNA"/>
</dbReference>
<organism evidence="5 6">
    <name type="scientific">Acinetobacter chengduensis</name>
    <dbReference type="NCBI Taxonomy" id="2420890"/>
    <lineage>
        <taxon>Bacteria</taxon>
        <taxon>Pseudomonadati</taxon>
        <taxon>Pseudomonadota</taxon>
        <taxon>Gammaproteobacteria</taxon>
        <taxon>Moraxellales</taxon>
        <taxon>Moraxellaceae</taxon>
        <taxon>Acinetobacter</taxon>
    </lineage>
</organism>
<dbReference type="InterPro" id="IPR029043">
    <property type="entry name" value="GcvT/YgfZ_C"/>
</dbReference>
<dbReference type="Proteomes" id="UP000280271">
    <property type="component" value="Unassembled WGS sequence"/>
</dbReference>
<dbReference type="InterPro" id="IPR013977">
    <property type="entry name" value="GcvT_C"/>
</dbReference>
<dbReference type="InterPro" id="IPR027266">
    <property type="entry name" value="TrmE/GcvT-like"/>
</dbReference>
<keyword evidence="6" id="KW-1185">Reference proteome</keyword>
<gene>
    <name evidence="5" type="ORF">D9K81_17045</name>
</gene>
<feature type="domain" description="DUF1989" evidence="4">
    <location>
        <begin position="192"/>
        <end position="359"/>
    </location>
</feature>
<dbReference type="InterPro" id="IPR028896">
    <property type="entry name" value="GcvT/YgfZ/DmdA"/>
</dbReference>
<dbReference type="PANTHER" id="PTHR43757">
    <property type="entry name" value="AMINOMETHYLTRANSFERASE"/>
    <property type="match status" value="1"/>
</dbReference>
<dbReference type="SUPFAM" id="SSF101790">
    <property type="entry name" value="Aminomethyltransferase beta-barrel domain"/>
    <property type="match status" value="1"/>
</dbReference>
<evidence type="ECO:0000259" key="3">
    <source>
        <dbReference type="Pfam" id="PF08669"/>
    </source>
</evidence>